<dbReference type="GO" id="GO:0016787">
    <property type="term" value="F:hydrolase activity"/>
    <property type="evidence" value="ECO:0007669"/>
    <property type="project" value="UniProtKB-KW"/>
</dbReference>
<dbReference type="Proteomes" id="UP000011205">
    <property type="component" value="Unassembled WGS sequence"/>
</dbReference>
<feature type="region of interest" description="Disordered" evidence="1">
    <location>
        <begin position="23"/>
        <end position="60"/>
    </location>
</feature>
<evidence type="ECO:0000313" key="3">
    <source>
        <dbReference type="Proteomes" id="UP000011205"/>
    </source>
</evidence>
<protein>
    <submittedName>
        <fullName evidence="2">Putative hydrolase</fullName>
    </submittedName>
</protein>
<organism evidence="2 3">
    <name type="scientific">Streptomyces viridochromogenes Tue57</name>
    <dbReference type="NCBI Taxonomy" id="1160705"/>
    <lineage>
        <taxon>Bacteria</taxon>
        <taxon>Bacillati</taxon>
        <taxon>Actinomycetota</taxon>
        <taxon>Actinomycetes</taxon>
        <taxon>Kitasatosporales</taxon>
        <taxon>Streptomycetaceae</taxon>
        <taxon>Streptomyces</taxon>
    </lineage>
</organism>
<name>L8PJ06_STRVR</name>
<dbReference type="AlphaFoldDB" id="L8PJ06"/>
<reference evidence="2 3" key="1">
    <citation type="journal article" date="2013" name="Genome Announc.">
        <title>Draft Genome Sequence of Streptomyces viridochromogenes Strain Tu57, Producer of Avilamycin.</title>
        <authorList>
            <person name="Gruning B.A."/>
            <person name="Erxleben A."/>
            <person name="Hahnlein A."/>
            <person name="Gunther S."/>
        </authorList>
    </citation>
    <scope>NUCLEOTIDE SEQUENCE [LARGE SCALE GENOMIC DNA]</scope>
    <source>
        <strain evidence="2 3">Tue57</strain>
    </source>
</reference>
<proteinExistence type="predicted"/>
<evidence type="ECO:0000256" key="1">
    <source>
        <dbReference type="SAM" id="MobiDB-lite"/>
    </source>
</evidence>
<dbReference type="EMBL" id="AMLP01000052">
    <property type="protein sequence ID" value="ELS57516.1"/>
    <property type="molecule type" value="Genomic_DNA"/>
</dbReference>
<accession>L8PJ06</accession>
<dbReference type="PATRIC" id="fig|1160705.3.peg.1494"/>
<gene>
    <name evidence="2" type="ORF">STVIR_1500</name>
</gene>
<keyword evidence="2" id="KW-0378">Hydrolase</keyword>
<comment type="caution">
    <text evidence="2">The sequence shown here is derived from an EMBL/GenBank/DDBJ whole genome shotgun (WGS) entry which is preliminary data.</text>
</comment>
<sequence>MDVGVEEAVAAPVDEVRGEVEPAPLQMLTGDPVRPWPATTNQSGAHRLAWAWGRGKPVQP</sequence>
<evidence type="ECO:0000313" key="2">
    <source>
        <dbReference type="EMBL" id="ELS57516.1"/>
    </source>
</evidence>